<dbReference type="GO" id="GO:0003700">
    <property type="term" value="F:DNA-binding transcription factor activity"/>
    <property type="evidence" value="ECO:0007669"/>
    <property type="project" value="InterPro"/>
</dbReference>
<dbReference type="Proteomes" id="UP000053820">
    <property type="component" value="Unassembled WGS sequence"/>
</dbReference>
<feature type="region of interest" description="Disordered" evidence="2">
    <location>
        <begin position="118"/>
        <end position="141"/>
    </location>
</feature>
<feature type="region of interest" description="Disordered" evidence="2">
    <location>
        <begin position="364"/>
        <end position="396"/>
    </location>
</feature>
<evidence type="ECO:0000256" key="1">
    <source>
        <dbReference type="SAM" id="Coils"/>
    </source>
</evidence>
<dbReference type="OrthoDB" id="2257100at2759"/>
<feature type="coiled-coil region" evidence="1">
    <location>
        <begin position="481"/>
        <end position="508"/>
    </location>
</feature>
<feature type="domain" description="BZIP" evidence="3">
    <location>
        <begin position="463"/>
        <end position="503"/>
    </location>
</feature>
<evidence type="ECO:0000256" key="2">
    <source>
        <dbReference type="SAM" id="MobiDB-lite"/>
    </source>
</evidence>
<dbReference type="InterPro" id="IPR046347">
    <property type="entry name" value="bZIP_sf"/>
</dbReference>
<dbReference type="CDD" id="cd12193">
    <property type="entry name" value="bZIP_GCN4"/>
    <property type="match status" value="1"/>
</dbReference>
<feature type="compositionally biased region" description="Polar residues" evidence="2">
    <location>
        <begin position="364"/>
        <end position="377"/>
    </location>
</feature>
<dbReference type="AlphaFoldDB" id="A0A0C9WAL8"/>
<dbReference type="SMART" id="SM00338">
    <property type="entry name" value="BRLZ"/>
    <property type="match status" value="1"/>
</dbReference>
<evidence type="ECO:0000313" key="4">
    <source>
        <dbReference type="EMBL" id="KIJ60202.1"/>
    </source>
</evidence>
<keyword evidence="5" id="KW-1185">Reference proteome</keyword>
<proteinExistence type="predicted"/>
<dbReference type="Gene3D" id="3.30.160.60">
    <property type="entry name" value="Classic Zinc Finger"/>
    <property type="match status" value="1"/>
</dbReference>
<name>A0A0C9WAL8_9AGAM</name>
<accession>A0A0C9WAL8</accession>
<feature type="compositionally biased region" description="Low complexity" evidence="2">
    <location>
        <begin position="33"/>
        <end position="44"/>
    </location>
</feature>
<dbReference type="InterPro" id="IPR004827">
    <property type="entry name" value="bZIP"/>
</dbReference>
<dbReference type="Pfam" id="PF07716">
    <property type="entry name" value="bZIP_2"/>
    <property type="match status" value="1"/>
</dbReference>
<dbReference type="EMBL" id="KN839875">
    <property type="protein sequence ID" value="KIJ60202.1"/>
    <property type="molecule type" value="Genomic_DNA"/>
</dbReference>
<dbReference type="HOGENOM" id="CLU_509116_0_0_1"/>
<sequence length="529" mass="57977">MSSASFYDHASTSRSPDLSRTSPTGHSRTSSARLSGSRPSLDSSSHIEVVYSGAHHTYRDKNGELTVPSLGSRTTRPPKLSPGSDPALNTFPNSAISHQYNTHTSQNVVRHPELLNRSISHRPGSSSNPGQHVSPYSFLESSQLSSSSSRHVAINSHSARPRTSNQVFNNISDLAAHYGIPQFLPVAPRTTPRRSTDLEEASSTIQSDDFPSTPDFANLCSNYLTMLSQKPGDNGANEVHVGDSAPVAAAPEVSDADAIQSLMDVLKATPELQMSNDLNEYLTSPLIDSPLDDDLLTTPALGSADMHADILTSPLMGDFGGDSFGEFPSLFGEFDGAIYQSKPQNELPAPHPPNFDAMYQISPNTPFLDSPGSSPFETSIHKSVPLPSSRRKMSVTGTRKNITPEALVPIDAPTQPRKYLTPSATSRKEVPAVFARKRARTAAFGEEDELLEDIVITPSMTEQEQIEAKRRQNTIAARRSRKRKLEYQRELEENVEQYKRESEIWKARAMTCQALLRSHQIECPEFPDP</sequence>
<reference evidence="4 5" key="1">
    <citation type="submission" date="2014-04" db="EMBL/GenBank/DDBJ databases">
        <title>Evolutionary Origins and Diversification of the Mycorrhizal Mutualists.</title>
        <authorList>
            <consortium name="DOE Joint Genome Institute"/>
            <consortium name="Mycorrhizal Genomics Consortium"/>
            <person name="Kohler A."/>
            <person name="Kuo A."/>
            <person name="Nagy L.G."/>
            <person name="Floudas D."/>
            <person name="Copeland A."/>
            <person name="Barry K.W."/>
            <person name="Cichocki N."/>
            <person name="Veneault-Fourrey C."/>
            <person name="LaButti K."/>
            <person name="Lindquist E.A."/>
            <person name="Lipzen A."/>
            <person name="Lundell T."/>
            <person name="Morin E."/>
            <person name="Murat C."/>
            <person name="Riley R."/>
            <person name="Ohm R."/>
            <person name="Sun H."/>
            <person name="Tunlid A."/>
            <person name="Henrissat B."/>
            <person name="Grigoriev I.V."/>
            <person name="Hibbett D.S."/>
            <person name="Martin F."/>
        </authorList>
    </citation>
    <scope>NUCLEOTIDE SEQUENCE [LARGE SCALE GENOMIC DNA]</scope>
    <source>
        <strain evidence="4 5">MD-312</strain>
    </source>
</reference>
<keyword evidence="1" id="KW-0175">Coiled coil</keyword>
<dbReference type="SUPFAM" id="SSF57959">
    <property type="entry name" value="Leucine zipper domain"/>
    <property type="match status" value="1"/>
</dbReference>
<dbReference type="PROSITE" id="PS00036">
    <property type="entry name" value="BZIP_BASIC"/>
    <property type="match status" value="1"/>
</dbReference>
<feature type="compositionally biased region" description="Polar residues" evidence="2">
    <location>
        <begin position="1"/>
        <end position="32"/>
    </location>
</feature>
<feature type="region of interest" description="Disordered" evidence="2">
    <location>
        <begin position="1"/>
        <end position="94"/>
    </location>
</feature>
<protein>
    <recommendedName>
        <fullName evidence="3">BZIP domain-containing protein</fullName>
    </recommendedName>
</protein>
<dbReference type="PROSITE" id="PS50217">
    <property type="entry name" value="BZIP"/>
    <property type="match status" value="1"/>
</dbReference>
<evidence type="ECO:0000313" key="5">
    <source>
        <dbReference type="Proteomes" id="UP000053820"/>
    </source>
</evidence>
<gene>
    <name evidence="4" type="ORF">HYDPIDRAFT_117459</name>
</gene>
<evidence type="ECO:0000259" key="3">
    <source>
        <dbReference type="PROSITE" id="PS50217"/>
    </source>
</evidence>
<organism evidence="4 5">
    <name type="scientific">Hydnomerulius pinastri MD-312</name>
    <dbReference type="NCBI Taxonomy" id="994086"/>
    <lineage>
        <taxon>Eukaryota</taxon>
        <taxon>Fungi</taxon>
        <taxon>Dikarya</taxon>
        <taxon>Basidiomycota</taxon>
        <taxon>Agaricomycotina</taxon>
        <taxon>Agaricomycetes</taxon>
        <taxon>Agaricomycetidae</taxon>
        <taxon>Boletales</taxon>
        <taxon>Boletales incertae sedis</taxon>
        <taxon>Leucogyrophana</taxon>
    </lineage>
</organism>